<reference evidence="2" key="1">
    <citation type="submission" date="2022-07" db="EMBL/GenBank/DDBJ databases">
        <title>The genome of Lyophyllum shimeji provides insight into the initial evolution of ectomycorrhizal fungal genome.</title>
        <authorList>
            <person name="Kobayashi Y."/>
            <person name="Shibata T."/>
            <person name="Hirakawa H."/>
            <person name="Shigenobu S."/>
            <person name="Nishiyama T."/>
            <person name="Yamada A."/>
            <person name="Hasebe M."/>
            <person name="Kawaguchi M."/>
        </authorList>
    </citation>
    <scope>NUCLEOTIDE SEQUENCE</scope>
    <source>
        <strain evidence="2">AT787</strain>
    </source>
</reference>
<comment type="caution">
    <text evidence="2">The sequence shown here is derived from an EMBL/GenBank/DDBJ whole genome shotgun (WGS) entry which is preliminary data.</text>
</comment>
<dbReference type="Proteomes" id="UP001063166">
    <property type="component" value="Unassembled WGS sequence"/>
</dbReference>
<protein>
    <submittedName>
        <fullName evidence="2">Uncharacterized protein</fullName>
    </submittedName>
</protein>
<proteinExistence type="predicted"/>
<feature type="compositionally biased region" description="Polar residues" evidence="1">
    <location>
        <begin position="137"/>
        <end position="164"/>
    </location>
</feature>
<evidence type="ECO:0000313" key="3">
    <source>
        <dbReference type="Proteomes" id="UP001063166"/>
    </source>
</evidence>
<feature type="region of interest" description="Disordered" evidence="1">
    <location>
        <begin position="124"/>
        <end position="165"/>
    </location>
</feature>
<keyword evidence="3" id="KW-1185">Reference proteome</keyword>
<name>A0A9P3PYP8_LYOSH</name>
<gene>
    <name evidence="2" type="ORF">LshimejAT787_1701000</name>
</gene>
<feature type="region of interest" description="Disordered" evidence="1">
    <location>
        <begin position="46"/>
        <end position="67"/>
    </location>
</feature>
<organism evidence="2 3">
    <name type="scientific">Lyophyllum shimeji</name>
    <name type="common">Hon-shimeji</name>
    <name type="synonym">Tricholoma shimeji</name>
    <dbReference type="NCBI Taxonomy" id="47721"/>
    <lineage>
        <taxon>Eukaryota</taxon>
        <taxon>Fungi</taxon>
        <taxon>Dikarya</taxon>
        <taxon>Basidiomycota</taxon>
        <taxon>Agaricomycotina</taxon>
        <taxon>Agaricomycetes</taxon>
        <taxon>Agaricomycetidae</taxon>
        <taxon>Agaricales</taxon>
        <taxon>Tricholomatineae</taxon>
        <taxon>Lyophyllaceae</taxon>
        <taxon>Lyophyllum</taxon>
    </lineage>
</organism>
<dbReference type="EMBL" id="BRPK01000017">
    <property type="protein sequence ID" value="GLB44473.1"/>
    <property type="molecule type" value="Genomic_DNA"/>
</dbReference>
<evidence type="ECO:0000313" key="2">
    <source>
        <dbReference type="EMBL" id="GLB44473.1"/>
    </source>
</evidence>
<sequence>MPLNFQRAKDVHIQNSLIYDIVGVNNVQCSSSHVSNCGNTKIDTTTNSNNDSSITSDQRGDDFSFASSEWPFTPRVRKTCDQDTYRSPAPNDLLREPPRRPRTSAEAACDRRPDYPHRACTCVPEPHQPPGQHAAKATTSRSASNPLLPQTTRPGPHLKSNNPFRKQLDSGLVQASSSQQSEIRSVVEMCRLVHSDDGDRKAVTRDQVDPQHEILVV</sequence>
<evidence type="ECO:0000256" key="1">
    <source>
        <dbReference type="SAM" id="MobiDB-lite"/>
    </source>
</evidence>
<feature type="region of interest" description="Disordered" evidence="1">
    <location>
        <begin position="81"/>
        <end position="112"/>
    </location>
</feature>
<accession>A0A9P3PYP8</accession>
<feature type="compositionally biased region" description="Low complexity" evidence="1">
    <location>
        <begin position="46"/>
        <end position="57"/>
    </location>
</feature>
<dbReference type="AlphaFoldDB" id="A0A9P3PYP8"/>